<dbReference type="InterPro" id="IPR003838">
    <property type="entry name" value="ABC3_permease_C"/>
</dbReference>
<evidence type="ECO:0000256" key="1">
    <source>
        <dbReference type="ARBA" id="ARBA00004651"/>
    </source>
</evidence>
<feature type="transmembrane region" description="Helical" evidence="6">
    <location>
        <begin position="239"/>
        <end position="264"/>
    </location>
</feature>
<gene>
    <name evidence="8" type="ORF">SCMU_07370</name>
</gene>
<evidence type="ECO:0000313" key="9">
    <source>
        <dbReference type="Proteomes" id="UP001319861"/>
    </source>
</evidence>
<accession>A0ABN6FD87</accession>
<feature type="transmembrane region" description="Helical" evidence="6">
    <location>
        <begin position="198"/>
        <end position="227"/>
    </location>
</feature>
<evidence type="ECO:0000256" key="2">
    <source>
        <dbReference type="ARBA" id="ARBA00022475"/>
    </source>
</evidence>
<keyword evidence="4 6" id="KW-1133">Transmembrane helix</keyword>
<feature type="transmembrane region" description="Helical" evidence="6">
    <location>
        <begin position="706"/>
        <end position="728"/>
    </location>
</feature>
<feature type="transmembrane region" description="Helical" evidence="6">
    <location>
        <begin position="318"/>
        <end position="341"/>
    </location>
</feature>
<keyword evidence="9" id="KW-1185">Reference proteome</keyword>
<keyword evidence="2" id="KW-1003">Cell membrane</keyword>
<dbReference type="Proteomes" id="UP001319861">
    <property type="component" value="Chromosome"/>
</dbReference>
<feature type="transmembrane region" description="Helical" evidence="6">
    <location>
        <begin position="373"/>
        <end position="392"/>
    </location>
</feature>
<feature type="transmembrane region" description="Helical" evidence="6">
    <location>
        <begin position="285"/>
        <end position="306"/>
    </location>
</feature>
<dbReference type="RefSeq" id="WP_229231661.1">
    <property type="nucleotide sequence ID" value="NZ_AP024525.1"/>
</dbReference>
<feature type="domain" description="ABC3 transporter permease C-terminal" evidence="7">
    <location>
        <begin position="149"/>
        <end position="266"/>
    </location>
</feature>
<dbReference type="EMBL" id="AP024525">
    <property type="protein sequence ID" value="BCT74895.1"/>
    <property type="molecule type" value="Genomic_DNA"/>
</dbReference>
<evidence type="ECO:0000256" key="6">
    <source>
        <dbReference type="SAM" id="Phobius"/>
    </source>
</evidence>
<feature type="transmembrane region" description="Helical" evidence="6">
    <location>
        <begin position="748"/>
        <end position="769"/>
    </location>
</feature>
<evidence type="ECO:0000259" key="7">
    <source>
        <dbReference type="Pfam" id="PF02687"/>
    </source>
</evidence>
<evidence type="ECO:0000256" key="5">
    <source>
        <dbReference type="ARBA" id="ARBA00023136"/>
    </source>
</evidence>
<comment type="subcellular location">
    <subcellularLocation>
        <location evidence="1">Cell membrane</location>
        <topology evidence="1">Multi-pass membrane protein</topology>
    </subcellularLocation>
</comment>
<proteinExistence type="predicted"/>
<sequence>MRGVDALDPVFAGKFRLTGGAAPLSDADALATPGFLATVDAAIGDTVSTGFGAFRVTGTIAQTGTSPDVPELFVAPSLVPEAGSRSSGGRDEYYVAGAAPVAWDRVLELNRAGITVLDRNLVLDPPQAHSAAPARTPAQLAANFSGVAFVGALALLQVGLLAGAAFAVGARRQARELHVLAAVGAAPRDLLRVTLAGAAVLGAGAAVLGGAVGTGGGAAGAAIAIAAGSTAFTGVHPNVLMAIGAGGLGFVACLIAAVAPARSAGRAALRSAMGAPPATSPSRRVAAVGAAVVGSAAIALVAAGTLPRLLGPDEWDGATALTGGLAACGAVVAVVGTVLLLPRIVHLVARPGDWLPAPLRMALRDAARNRQRAVPAVAACVAVTALAAAVMLPSAGANERAALTYPWQANGNQAFSWVLEKGPTLDEVVAASRAAGGEPTAWRTVSRPAVAGCGTAGEHDAMVNAAYVQEFGRQGPCETTWLMIAPGQACPRTGSGAVIDRGDLRCAGTDGAPKTLAVGNVDDLALLLGRRPSQAAVSALDGGGVVALDAAVFDDGHARVGVQDVASVTRSRGAPPDLQPRATLDAVLEPAHFGAAGIVSPETARTLGILAQPWMHVVQLASPPPADFVARAADGLTTAAAPYAAVSVERGPDLTTAALMLWLLVGGAALVALAGASITTGLALADGRRDSMTLAEVGAAPGFRKRYAAALAGVTVGLGTLLGAAIGLASGAALVGSFGGGIPIVVPWGQLAALVVAIPVLAAAIAWCVTRAGYGERRRALER</sequence>
<keyword evidence="3 6" id="KW-0812">Transmembrane</keyword>
<protein>
    <recommendedName>
        <fullName evidence="7">ABC3 transporter permease C-terminal domain-containing protein</fullName>
    </recommendedName>
</protein>
<evidence type="ECO:0000256" key="3">
    <source>
        <dbReference type="ARBA" id="ARBA00022692"/>
    </source>
</evidence>
<evidence type="ECO:0000256" key="4">
    <source>
        <dbReference type="ARBA" id="ARBA00022989"/>
    </source>
</evidence>
<keyword evidence="5 6" id="KW-0472">Membrane</keyword>
<feature type="transmembrane region" description="Helical" evidence="6">
    <location>
        <begin position="144"/>
        <end position="168"/>
    </location>
</feature>
<dbReference type="Pfam" id="PF02687">
    <property type="entry name" value="FtsX"/>
    <property type="match status" value="1"/>
</dbReference>
<feature type="transmembrane region" description="Helical" evidence="6">
    <location>
        <begin position="659"/>
        <end position="685"/>
    </location>
</feature>
<name>A0ABN6FD87_SINCY</name>
<organism evidence="8 9">
    <name type="scientific">Sinomonas cyclohexanicum</name>
    <name type="common">Corynebacterium cyclohexanicum</name>
    <dbReference type="NCBI Taxonomy" id="322009"/>
    <lineage>
        <taxon>Bacteria</taxon>
        <taxon>Bacillati</taxon>
        <taxon>Actinomycetota</taxon>
        <taxon>Actinomycetes</taxon>
        <taxon>Micrococcales</taxon>
        <taxon>Micrococcaceae</taxon>
        <taxon>Sinomonas</taxon>
    </lineage>
</organism>
<evidence type="ECO:0000313" key="8">
    <source>
        <dbReference type="EMBL" id="BCT74895.1"/>
    </source>
</evidence>
<reference evidence="8 9" key="1">
    <citation type="journal article" date="2021" name="J. Biosci. Bioeng.">
        <title>Identification and characterization of a chc gene cluster responsible for the aromatization pathway of cyclohexanecarboxylate degradation in Sinomonas cyclohexanicum ATCC 51369.</title>
        <authorList>
            <person name="Yamamoto T."/>
            <person name="Hasegawa Y."/>
            <person name="Lau P.C.K."/>
            <person name="Iwaki H."/>
        </authorList>
    </citation>
    <scope>NUCLEOTIDE SEQUENCE [LARGE SCALE GENOMIC DNA]</scope>
    <source>
        <strain evidence="8 9">ATCC 51369</strain>
    </source>
</reference>